<dbReference type="EMBL" id="PNRE01000069">
    <property type="protein sequence ID" value="PMR68326.1"/>
    <property type="molecule type" value="Genomic_DNA"/>
</dbReference>
<evidence type="ECO:0000313" key="2">
    <source>
        <dbReference type="EMBL" id="PMR68326.1"/>
    </source>
</evidence>
<dbReference type="Pfam" id="PF04991">
    <property type="entry name" value="LicD"/>
    <property type="match status" value="1"/>
</dbReference>
<name>A0A2N7TJF6_9GAMM</name>
<proteinExistence type="predicted"/>
<comment type="caution">
    <text evidence="2">The sequence shown here is derived from an EMBL/GenBank/DDBJ whole genome shotgun (WGS) entry which is preliminary data.</text>
</comment>
<organism evidence="2 3">
    <name type="scientific">Halomonas heilongjiangensis</name>
    <dbReference type="NCBI Taxonomy" id="1387883"/>
    <lineage>
        <taxon>Bacteria</taxon>
        <taxon>Pseudomonadati</taxon>
        <taxon>Pseudomonadota</taxon>
        <taxon>Gammaproteobacteria</taxon>
        <taxon>Oceanospirillales</taxon>
        <taxon>Halomonadaceae</taxon>
        <taxon>Halomonas</taxon>
    </lineage>
</organism>
<evidence type="ECO:0000259" key="1">
    <source>
        <dbReference type="Pfam" id="PF04991"/>
    </source>
</evidence>
<accession>A0A2N7TJF6</accession>
<dbReference type="PANTHER" id="PTHR43404">
    <property type="entry name" value="LIPOPOLYSACCHARIDE CHOLINEPHOSPHOTRANSFERASE LICD"/>
    <property type="match status" value="1"/>
</dbReference>
<feature type="domain" description="LicD/FKTN/FKRP nucleotidyltransferase" evidence="1">
    <location>
        <begin position="56"/>
        <end position="147"/>
    </location>
</feature>
<sequence>MENDFYHVTDQLLSVIGKLDGNPTQAKKSDREGDFSLEDAREALSCLQEVLPNNEYPWYVISGTFLGLHREGGFLKHDYDIDVGINIEDVNATALIRKLAMAPEFAVKKVDHHLKIIKGQGKLFSVQKDIALIKLVHASGINIDIFVHHLEDGVIWHGSSIHRWENTPYDLEERELDGVPVLAPRQADQYLTENYGDWRVPVKSFDCTLSTPNLTITKSFLSVALFIKRLYVFSKTEPQDARQLKQRLIENRVIREVAGKLYANKYI</sequence>
<dbReference type="Proteomes" id="UP000235346">
    <property type="component" value="Unassembled WGS sequence"/>
</dbReference>
<dbReference type="GO" id="GO:0009100">
    <property type="term" value="P:glycoprotein metabolic process"/>
    <property type="evidence" value="ECO:0007669"/>
    <property type="project" value="UniProtKB-ARBA"/>
</dbReference>
<gene>
    <name evidence="2" type="ORF">C1H66_15635</name>
</gene>
<dbReference type="InterPro" id="IPR007074">
    <property type="entry name" value="LicD/FKTN/FKRP_NTP_transf"/>
</dbReference>
<dbReference type="PANTHER" id="PTHR43404:SF1">
    <property type="entry name" value="MNN4P"/>
    <property type="match status" value="1"/>
</dbReference>
<reference evidence="2 3" key="1">
    <citation type="submission" date="2018-01" db="EMBL/GenBank/DDBJ databases">
        <title>Halomonas endophytica sp. nov., isolated from storage liquid in the stems of Populus euphratica.</title>
        <authorList>
            <person name="Chen C."/>
        </authorList>
    </citation>
    <scope>NUCLEOTIDE SEQUENCE [LARGE SCALE GENOMIC DNA]</scope>
    <source>
        <strain evidence="2 3">DSM 26881</strain>
    </source>
</reference>
<dbReference type="AlphaFoldDB" id="A0A2N7TJF6"/>
<dbReference type="InterPro" id="IPR052942">
    <property type="entry name" value="LPS_cholinephosphotransferase"/>
</dbReference>
<protein>
    <recommendedName>
        <fullName evidence="1">LicD/FKTN/FKRP nucleotidyltransferase domain-containing protein</fullName>
    </recommendedName>
</protein>
<keyword evidence="3" id="KW-1185">Reference proteome</keyword>
<evidence type="ECO:0000313" key="3">
    <source>
        <dbReference type="Proteomes" id="UP000235346"/>
    </source>
</evidence>